<dbReference type="GeneID" id="6079917"/>
<dbReference type="GO" id="GO:0016787">
    <property type="term" value="F:hydrolase activity"/>
    <property type="evidence" value="ECO:0007669"/>
    <property type="project" value="UniProtKB-KW"/>
</dbReference>
<name>B0DKI6_LACBS</name>
<accession>B0DKI6</accession>
<dbReference type="AlphaFoldDB" id="B0DKI6"/>
<dbReference type="KEGG" id="lbc:LACBIDRAFT_303861"/>
<dbReference type="HOGENOM" id="CLU_013364_5_2_1"/>
<gene>
    <name evidence="5" type="ORF">LACBIDRAFT_303861</name>
</gene>
<evidence type="ECO:0000313" key="5">
    <source>
        <dbReference type="EMBL" id="EDR04950.1"/>
    </source>
</evidence>
<dbReference type="Gene3D" id="3.40.50.1820">
    <property type="entry name" value="alpha/beta hydrolase"/>
    <property type="match status" value="1"/>
</dbReference>
<protein>
    <submittedName>
        <fullName evidence="5">Predicted protein</fullName>
    </submittedName>
</protein>
<dbReference type="STRING" id="486041.B0DKI6"/>
<sequence length="600" mass="66233">MHGEKSPRLPSRGRMLSGPTLSRKTASMFLSTLILFSFFLFALWHDREYLLAAEVDTEQGKNITINPDNFSWDTCTPSKELVWLDCYATRQCARLIVPLNYSDPNGEIAIIALTRKASIIPQNSPLYRGPVLFNPGGPGGSGVDLVLQFGDALGVVLGPQFDVVGFDPRGVGRSVPRVSYFKTEVERQLWGDFGLHVVNNSDEGISRTWARSVVKNKLAAESDDGYLVHINTDNTARDMLRIVEAHGREKLQYWGFSYGSVLGATFAALFPDKVERLVIDGVVDAENYFDTLWSNNLLDTDKAMQFFFKTCADAGPLGCPFYAPTPEAVQRNLTKLYDSVRAKPVPVRTETSYGLLDYNLLRLAVFASLYSPYVTFLPLATGLSQLAAGDATLLFQALQPPPFQCPSQLPENAFNVIPDAQSAILCNDGKDIPGDLDSSEQYFKMITESSQWGEIWASIRFSCIGWPKFPKNHFQGPFVGNTSHPILLVGNTADPVTPLWAAKKMSQGFPGSVVLTQDSSGHASINAPSVCTQFLIRRYFVTGALPKPGTICSVFKSPFPNSLRVLENQMPFGDFAVEDEHLFIEAIETLSNNLRLPLPL</sequence>
<dbReference type="Pfam" id="PF08386">
    <property type="entry name" value="Abhydrolase_4"/>
    <property type="match status" value="1"/>
</dbReference>
<dbReference type="Proteomes" id="UP000001194">
    <property type="component" value="Unassembled WGS sequence"/>
</dbReference>
<evidence type="ECO:0000259" key="3">
    <source>
        <dbReference type="Pfam" id="PF00561"/>
    </source>
</evidence>
<dbReference type="RefSeq" id="XP_001884340.1">
    <property type="nucleotide sequence ID" value="XM_001884305.1"/>
</dbReference>
<dbReference type="InParanoid" id="B0DKI6"/>
<feature type="domain" description="Peptidase S33 tripeptidyl aminopeptidase-like C-terminal" evidence="4">
    <location>
        <begin position="451"/>
        <end position="552"/>
    </location>
</feature>
<dbReference type="InterPro" id="IPR013595">
    <property type="entry name" value="Pept_S33_TAP-like_C"/>
</dbReference>
<dbReference type="OrthoDB" id="425534at2759"/>
<dbReference type="SUPFAM" id="SSF53474">
    <property type="entry name" value="alpha/beta-Hydrolases"/>
    <property type="match status" value="1"/>
</dbReference>
<dbReference type="InterPro" id="IPR051601">
    <property type="entry name" value="Serine_prot/Carboxylest_S33"/>
</dbReference>
<evidence type="ECO:0000256" key="1">
    <source>
        <dbReference type="ARBA" id="ARBA00010088"/>
    </source>
</evidence>
<keyword evidence="6" id="KW-1185">Reference proteome</keyword>
<dbReference type="PANTHER" id="PTHR43248">
    <property type="entry name" value="2-SUCCINYL-6-HYDROXY-2,4-CYCLOHEXADIENE-1-CARBOXYLATE SYNTHASE"/>
    <property type="match status" value="1"/>
</dbReference>
<evidence type="ECO:0000259" key="4">
    <source>
        <dbReference type="Pfam" id="PF08386"/>
    </source>
</evidence>
<reference evidence="5 6" key="1">
    <citation type="journal article" date="2008" name="Nature">
        <title>The genome of Laccaria bicolor provides insights into mycorrhizal symbiosis.</title>
        <authorList>
            <person name="Martin F."/>
            <person name="Aerts A."/>
            <person name="Ahren D."/>
            <person name="Brun A."/>
            <person name="Danchin E.G.J."/>
            <person name="Duchaussoy F."/>
            <person name="Gibon J."/>
            <person name="Kohler A."/>
            <person name="Lindquist E."/>
            <person name="Pereda V."/>
            <person name="Salamov A."/>
            <person name="Shapiro H.J."/>
            <person name="Wuyts J."/>
            <person name="Blaudez D."/>
            <person name="Buee M."/>
            <person name="Brokstein P."/>
            <person name="Canbaeck B."/>
            <person name="Cohen D."/>
            <person name="Courty P.E."/>
            <person name="Coutinho P.M."/>
            <person name="Delaruelle C."/>
            <person name="Detter J.C."/>
            <person name="Deveau A."/>
            <person name="DiFazio S."/>
            <person name="Duplessis S."/>
            <person name="Fraissinet-Tachet L."/>
            <person name="Lucic E."/>
            <person name="Frey-Klett P."/>
            <person name="Fourrey C."/>
            <person name="Feussner I."/>
            <person name="Gay G."/>
            <person name="Grimwood J."/>
            <person name="Hoegger P.J."/>
            <person name="Jain P."/>
            <person name="Kilaru S."/>
            <person name="Labbe J."/>
            <person name="Lin Y.C."/>
            <person name="Legue V."/>
            <person name="Le Tacon F."/>
            <person name="Marmeisse R."/>
            <person name="Melayah D."/>
            <person name="Montanini B."/>
            <person name="Muratet M."/>
            <person name="Nehls U."/>
            <person name="Niculita-Hirzel H."/>
            <person name="Oudot-Le Secq M.P."/>
            <person name="Peter M."/>
            <person name="Quesneville H."/>
            <person name="Rajashekar B."/>
            <person name="Reich M."/>
            <person name="Rouhier N."/>
            <person name="Schmutz J."/>
            <person name="Yin T."/>
            <person name="Chalot M."/>
            <person name="Henrissat B."/>
            <person name="Kuees U."/>
            <person name="Lucas S."/>
            <person name="Van de Peer Y."/>
            <person name="Podila G.K."/>
            <person name="Polle A."/>
            <person name="Pukkila P.J."/>
            <person name="Richardson P.M."/>
            <person name="Rouze P."/>
            <person name="Sanders I.R."/>
            <person name="Stajich J.E."/>
            <person name="Tunlid A."/>
            <person name="Tuskan G."/>
            <person name="Grigoriev I.V."/>
        </authorList>
    </citation>
    <scope>NUCLEOTIDE SEQUENCE [LARGE SCALE GENOMIC DNA]</scope>
    <source>
        <strain evidence="6">S238N-H82 / ATCC MYA-4686</strain>
    </source>
</reference>
<dbReference type="InterPro" id="IPR000073">
    <property type="entry name" value="AB_hydrolase_1"/>
</dbReference>
<keyword evidence="2" id="KW-0378">Hydrolase</keyword>
<evidence type="ECO:0000313" key="6">
    <source>
        <dbReference type="Proteomes" id="UP000001194"/>
    </source>
</evidence>
<dbReference type="EMBL" id="DS547115">
    <property type="protein sequence ID" value="EDR04950.1"/>
    <property type="molecule type" value="Genomic_DNA"/>
</dbReference>
<proteinExistence type="inferred from homology"/>
<comment type="similarity">
    <text evidence="1">Belongs to the peptidase S33 family.</text>
</comment>
<dbReference type="InterPro" id="IPR029058">
    <property type="entry name" value="AB_hydrolase_fold"/>
</dbReference>
<dbReference type="PANTHER" id="PTHR43248:SF25">
    <property type="entry name" value="AB HYDROLASE-1 DOMAIN-CONTAINING PROTEIN-RELATED"/>
    <property type="match status" value="1"/>
</dbReference>
<feature type="domain" description="AB hydrolase-1" evidence="3">
    <location>
        <begin position="130"/>
        <end position="293"/>
    </location>
</feature>
<organism evidence="6">
    <name type="scientific">Laccaria bicolor (strain S238N-H82 / ATCC MYA-4686)</name>
    <name type="common">Bicoloured deceiver</name>
    <name type="synonym">Laccaria laccata var. bicolor</name>
    <dbReference type="NCBI Taxonomy" id="486041"/>
    <lineage>
        <taxon>Eukaryota</taxon>
        <taxon>Fungi</taxon>
        <taxon>Dikarya</taxon>
        <taxon>Basidiomycota</taxon>
        <taxon>Agaricomycotina</taxon>
        <taxon>Agaricomycetes</taxon>
        <taxon>Agaricomycetidae</taxon>
        <taxon>Agaricales</taxon>
        <taxon>Agaricineae</taxon>
        <taxon>Hydnangiaceae</taxon>
        <taxon>Laccaria</taxon>
    </lineage>
</organism>
<evidence type="ECO:0000256" key="2">
    <source>
        <dbReference type="ARBA" id="ARBA00022801"/>
    </source>
</evidence>
<dbReference type="Pfam" id="PF00561">
    <property type="entry name" value="Abhydrolase_1"/>
    <property type="match status" value="1"/>
</dbReference>